<evidence type="ECO:0000256" key="12">
    <source>
        <dbReference type="SAM" id="MobiDB-lite"/>
    </source>
</evidence>
<dbReference type="CDD" id="cd23649">
    <property type="entry name" value="Khc_CBD_cc"/>
    <property type="match status" value="1"/>
</dbReference>
<evidence type="ECO:0000256" key="7">
    <source>
        <dbReference type="ARBA" id="ARBA00023175"/>
    </source>
</evidence>
<evidence type="ECO:0000256" key="4">
    <source>
        <dbReference type="ARBA" id="ARBA00022741"/>
    </source>
</evidence>
<dbReference type="PANTHER" id="PTHR47968:SF68">
    <property type="entry name" value="KINESIN-LIKE PROTEIN"/>
    <property type="match status" value="1"/>
</dbReference>
<evidence type="ECO:0000313" key="14">
    <source>
        <dbReference type="Ensembl" id="ENSGACP00000057994.1"/>
    </source>
</evidence>
<dbReference type="GO" id="GO:0007292">
    <property type="term" value="P:female gamete generation"/>
    <property type="evidence" value="ECO:0007669"/>
    <property type="project" value="UniProtKB-ARBA"/>
</dbReference>
<dbReference type="InterPro" id="IPR027640">
    <property type="entry name" value="Kinesin-like_fam"/>
</dbReference>
<comment type="caution">
    <text evidence="9">Lacks conserved residue(s) required for the propagation of feature annotation.</text>
</comment>
<keyword evidence="5 10" id="KW-0067">ATP-binding</keyword>
<keyword evidence="2" id="KW-0963">Cytoplasm</keyword>
<dbReference type="InterPro" id="IPR059182">
    <property type="entry name" value="Khc_C"/>
</dbReference>
<dbReference type="Ensembl" id="ENSGACT00000056780.1">
    <property type="protein sequence ID" value="ENSGACP00000057994.1"/>
    <property type="gene ID" value="ENSGACG00000001018.2"/>
</dbReference>
<proteinExistence type="inferred from homology"/>
<dbReference type="GO" id="GO:0048489">
    <property type="term" value="P:synaptic vesicle transport"/>
    <property type="evidence" value="ECO:0007669"/>
    <property type="project" value="UniProtKB-ARBA"/>
</dbReference>
<dbReference type="Gene3D" id="3.40.850.10">
    <property type="entry name" value="Kinesin motor domain"/>
    <property type="match status" value="1"/>
</dbReference>
<organism evidence="14 15">
    <name type="scientific">Gasterosteus aculeatus aculeatus</name>
    <name type="common">three-spined stickleback</name>
    <dbReference type="NCBI Taxonomy" id="481459"/>
    <lineage>
        <taxon>Eukaryota</taxon>
        <taxon>Metazoa</taxon>
        <taxon>Chordata</taxon>
        <taxon>Craniata</taxon>
        <taxon>Vertebrata</taxon>
        <taxon>Euteleostomi</taxon>
        <taxon>Actinopterygii</taxon>
        <taxon>Neopterygii</taxon>
        <taxon>Teleostei</taxon>
        <taxon>Neoteleostei</taxon>
        <taxon>Acanthomorphata</taxon>
        <taxon>Eupercaria</taxon>
        <taxon>Perciformes</taxon>
        <taxon>Cottioidei</taxon>
        <taxon>Gasterosteales</taxon>
        <taxon>Gasterosteidae</taxon>
        <taxon>Gasterosteus</taxon>
    </lineage>
</organism>
<dbReference type="AlphaFoldDB" id="A0AAQ4R2X1"/>
<reference evidence="14 15" key="1">
    <citation type="journal article" date="2021" name="G3 (Bethesda)">
        <title>Improved contiguity of the threespine stickleback genome using long-read sequencing.</title>
        <authorList>
            <person name="Nath S."/>
            <person name="Shaw D.E."/>
            <person name="White M.A."/>
        </authorList>
    </citation>
    <scope>NUCLEOTIDE SEQUENCE [LARGE SCALE GENOMIC DNA]</scope>
    <source>
        <strain evidence="14 15">Lake Benthic</strain>
    </source>
</reference>
<reference evidence="14" key="3">
    <citation type="submission" date="2025-09" db="UniProtKB">
        <authorList>
            <consortium name="Ensembl"/>
        </authorList>
    </citation>
    <scope>IDENTIFICATION</scope>
</reference>
<keyword evidence="4 10" id="KW-0547">Nucleotide-binding</keyword>
<evidence type="ECO:0000313" key="15">
    <source>
        <dbReference type="Proteomes" id="UP000007635"/>
    </source>
</evidence>
<dbReference type="GO" id="GO:0008017">
    <property type="term" value="F:microtubule binding"/>
    <property type="evidence" value="ECO:0007669"/>
    <property type="project" value="InterPro"/>
</dbReference>
<keyword evidence="7 10" id="KW-0505">Motor protein</keyword>
<reference evidence="14" key="2">
    <citation type="submission" date="2025-08" db="UniProtKB">
        <authorList>
            <consortium name="Ensembl"/>
        </authorList>
    </citation>
    <scope>IDENTIFICATION</scope>
</reference>
<comment type="subcellular location">
    <subcellularLocation>
        <location evidence="1">Cytoplasm</location>
        <location evidence="1">Cytoskeleton</location>
    </subcellularLocation>
</comment>
<dbReference type="InterPro" id="IPR001752">
    <property type="entry name" value="Kinesin_motor_dom"/>
</dbReference>
<dbReference type="CDD" id="cd01369">
    <property type="entry name" value="KISc_KHC_KIF5"/>
    <property type="match status" value="1"/>
</dbReference>
<keyword evidence="6 11" id="KW-0175">Coiled coil</keyword>
<sequence>MADPAAETTINVVCRFRPLNSSEVARGDKYIPKFQGEDCVLIAGKLHDSDMMGVIPRIVDDIFNYIYSMDENLEFHIKVSYFEIYLDKIKDLLDVSKVNLSVHEDKNRVPYVKGCTERFVSSPEEVMDAIDEGKNSRHVAVTNMNEHSSRSHSIFLINIKQENSQTGQKLTGKLYLVDLAGSEKVGKTGAEGTVLDEAKMINKSLSSLGNVISALSEGSGYVPYRDSKMTRILQDSLGGNCRTTMVICCSPSAFNDAETRSTLMFGQRAKTIKNTVSLNVELTAEQWKKKWEKENEKNKTLKNTVTWLEAELNRWRSGESVPVEDQFDKEKAQAEVQALDSALNNDKTAPAPALTPLPGVKLTEAETKQYGAEMAKLYKEMDDKDDEINQQSQLLESLKQQMLDQEELLSSSRQDHDTLQTELSRLLSENEASKEEVKEVLQALEELAVNYDQKSQEVEDKAQEFEALSEELNEKSSSLASIDCELQKLKEMTNHQKKRVTEMMSSLLKDLAEIGIALGSNDIKQHESSGLVDEEFTVARLYISKMKSEVKAMVKHSKQLESSRSESTQKIEATEMELIALQLRVSQHEAKIKSLTDSLQNVEQKKRQLEETVDSLNEEIVRIKAQACLLPEKVNTLEKDNEIQSANEIKDAVEKQIQSHREIHQKQIGSLRDELDHKEKLMTELQDLNQKIVLEQERLRVEHEKLKAADQEKSRQLQELTVLQDRRDQARQDLKGLEETVARELQTLHNLRRLFVKDLTTRVKKSAHMDSDDAESTTMQKQKICFLESNLEQLTKAHKQLLRDNADLRSELPKLEKRLRATAERVKALEAALREAKENAAIDRKRYDQEMERIKDAVKPKNTGRRASIAKPIRPGQLPGASPINTSVNRSNLIQNNQPAGIKGGGNSRNMHQCEEMSE</sequence>
<dbReference type="InterPro" id="IPR019821">
    <property type="entry name" value="Kinesin_motor_CS"/>
</dbReference>
<protein>
    <recommendedName>
        <fullName evidence="10">Kinesin-like protein</fullName>
    </recommendedName>
</protein>
<dbReference type="FunFam" id="3.40.850.10:FF:000067">
    <property type="entry name" value="Kinesin-like protein"/>
    <property type="match status" value="1"/>
</dbReference>
<dbReference type="GO" id="GO:1904115">
    <property type="term" value="C:axon cytoplasm"/>
    <property type="evidence" value="ECO:0007669"/>
    <property type="project" value="GOC"/>
</dbReference>
<dbReference type="PROSITE" id="PS00411">
    <property type="entry name" value="KINESIN_MOTOR_1"/>
    <property type="match status" value="1"/>
</dbReference>
<evidence type="ECO:0000256" key="5">
    <source>
        <dbReference type="ARBA" id="ARBA00022840"/>
    </source>
</evidence>
<evidence type="ECO:0000256" key="11">
    <source>
        <dbReference type="SAM" id="Coils"/>
    </source>
</evidence>
<dbReference type="SUPFAM" id="SSF52540">
    <property type="entry name" value="P-loop containing nucleoside triphosphate hydrolases"/>
    <property type="match status" value="1"/>
</dbReference>
<evidence type="ECO:0000256" key="2">
    <source>
        <dbReference type="ARBA" id="ARBA00022490"/>
    </source>
</evidence>
<feature type="coiled-coil region" evidence="11">
    <location>
        <begin position="571"/>
        <end position="754"/>
    </location>
</feature>
<dbReference type="Proteomes" id="UP000007635">
    <property type="component" value="Chromosome XXI"/>
</dbReference>
<evidence type="ECO:0000256" key="1">
    <source>
        <dbReference type="ARBA" id="ARBA00004245"/>
    </source>
</evidence>
<keyword evidence="3 10" id="KW-0493">Microtubule</keyword>
<feature type="coiled-coil region" evidence="11">
    <location>
        <begin position="374"/>
        <end position="478"/>
    </location>
</feature>
<dbReference type="GO" id="GO:0098957">
    <property type="term" value="P:anterograde axonal transport of mitochondrion"/>
    <property type="evidence" value="ECO:0007669"/>
    <property type="project" value="UniProtKB-ARBA"/>
</dbReference>
<dbReference type="GO" id="GO:0032991">
    <property type="term" value="C:protein-containing complex"/>
    <property type="evidence" value="ECO:0007669"/>
    <property type="project" value="UniProtKB-ARBA"/>
</dbReference>
<accession>A0AAQ4R2X1</accession>
<dbReference type="PRINTS" id="PR00380">
    <property type="entry name" value="KINESINHEAVY"/>
</dbReference>
<dbReference type="InterPro" id="IPR027417">
    <property type="entry name" value="P-loop_NTPase"/>
</dbReference>
<dbReference type="GO" id="GO:0003777">
    <property type="term" value="F:microtubule motor activity"/>
    <property type="evidence" value="ECO:0007669"/>
    <property type="project" value="InterPro"/>
</dbReference>
<dbReference type="GO" id="GO:0030951">
    <property type="term" value="P:establishment or maintenance of microtubule cytoskeleton polarity"/>
    <property type="evidence" value="ECO:0007669"/>
    <property type="project" value="UniProtKB-ARBA"/>
</dbReference>
<dbReference type="GO" id="GO:0005524">
    <property type="term" value="F:ATP binding"/>
    <property type="evidence" value="ECO:0007669"/>
    <property type="project" value="UniProtKB-KW"/>
</dbReference>
<dbReference type="Gene3D" id="6.10.250.1590">
    <property type="match status" value="1"/>
</dbReference>
<feature type="domain" description="Kinesin motor" evidence="13">
    <location>
        <begin position="1"/>
        <end position="272"/>
    </location>
</feature>
<dbReference type="InterPro" id="IPR036961">
    <property type="entry name" value="Kinesin_motor_dom_sf"/>
</dbReference>
<evidence type="ECO:0000256" key="10">
    <source>
        <dbReference type="RuleBase" id="RU000394"/>
    </source>
</evidence>
<dbReference type="GO" id="GO:0007097">
    <property type="term" value="P:nuclear migration"/>
    <property type="evidence" value="ECO:0007669"/>
    <property type="project" value="UniProtKB-ARBA"/>
</dbReference>
<evidence type="ECO:0000256" key="9">
    <source>
        <dbReference type="PROSITE-ProRule" id="PRU00283"/>
    </source>
</evidence>
<name>A0AAQ4R2X1_GASAC</name>
<keyword evidence="15" id="KW-1185">Reference proteome</keyword>
<feature type="region of interest" description="Disordered" evidence="12">
    <location>
        <begin position="895"/>
        <end position="919"/>
    </location>
</feature>
<dbReference type="PROSITE" id="PS50067">
    <property type="entry name" value="KINESIN_MOTOR_2"/>
    <property type="match status" value="1"/>
</dbReference>
<keyword evidence="8" id="KW-0206">Cytoskeleton</keyword>
<evidence type="ECO:0000256" key="6">
    <source>
        <dbReference type="ARBA" id="ARBA00023054"/>
    </source>
</evidence>
<feature type="coiled-coil region" evidence="11">
    <location>
        <begin position="791"/>
        <end position="857"/>
    </location>
</feature>
<dbReference type="PANTHER" id="PTHR47968">
    <property type="entry name" value="CENTROMERE PROTEIN E"/>
    <property type="match status" value="1"/>
</dbReference>
<dbReference type="SMART" id="SM00129">
    <property type="entry name" value="KISc"/>
    <property type="match status" value="1"/>
</dbReference>
<comment type="similarity">
    <text evidence="9 10">Belongs to the TRAFAC class myosin-kinesin ATPase superfamily. Kinesin family.</text>
</comment>
<evidence type="ECO:0000259" key="13">
    <source>
        <dbReference type="PROSITE" id="PS50067"/>
    </source>
</evidence>
<dbReference type="GeneTree" id="ENSGT00940000154801"/>
<evidence type="ECO:0000256" key="8">
    <source>
        <dbReference type="ARBA" id="ARBA00023212"/>
    </source>
</evidence>
<evidence type="ECO:0000256" key="3">
    <source>
        <dbReference type="ARBA" id="ARBA00022701"/>
    </source>
</evidence>
<dbReference type="GO" id="GO:0005874">
    <property type="term" value="C:microtubule"/>
    <property type="evidence" value="ECO:0007669"/>
    <property type="project" value="UniProtKB-KW"/>
</dbReference>
<dbReference type="Pfam" id="PF00225">
    <property type="entry name" value="Kinesin"/>
    <property type="match status" value="1"/>
</dbReference>